<dbReference type="RefSeq" id="WP_226934718.1">
    <property type="nucleotide sequence ID" value="NZ_JACDXX010000005.1"/>
</dbReference>
<accession>A0ABS8CKW7</accession>
<dbReference type="PANTHER" id="PTHR30614:SF10">
    <property type="entry name" value="ARGININE ABC TRANSPORTER PERMEASE PROTEIN ARTM"/>
    <property type="match status" value="1"/>
</dbReference>
<comment type="caution">
    <text evidence="11">The sequence shown here is derived from an EMBL/GenBank/DDBJ whole genome shotgun (WGS) entry which is preliminary data.</text>
</comment>
<dbReference type="PROSITE" id="PS50928">
    <property type="entry name" value="ABC_TM1"/>
    <property type="match status" value="1"/>
</dbReference>
<evidence type="ECO:0000256" key="3">
    <source>
        <dbReference type="ARBA" id="ARBA00022448"/>
    </source>
</evidence>
<dbReference type="Proteomes" id="UP001198571">
    <property type="component" value="Unassembled WGS sequence"/>
</dbReference>
<dbReference type="InterPro" id="IPR000515">
    <property type="entry name" value="MetI-like"/>
</dbReference>
<dbReference type="Gene3D" id="1.10.3720.10">
    <property type="entry name" value="MetI-like"/>
    <property type="match status" value="1"/>
</dbReference>
<sequence length="268" mass="29961">MIRSALTHGRALRAALPAYRLIYIATGLMLLAFIITGLRWDWLVQYLPKLWTGFKISLAIWAASVIFGFLLALPLGLAQVVARGPLRWVAVAYCTTLRGTPLLMQLWLFYFGLGAMMSQIPGIRSTIFWPYLREAWPFAVLALSLNFAAYAGEIMRGAFAGVGRGELEAGRAFGMPERRIFRRIWLPLALRQALPTMAGETVMQLKAIPLVATVTVPEMYSVIMQSRHDTLLTYEPLLLLGGIYLVLTFVLVQALGLAERRFNLTKRG</sequence>
<evidence type="ECO:0000256" key="9">
    <source>
        <dbReference type="RuleBase" id="RU363032"/>
    </source>
</evidence>
<dbReference type="NCBIfam" id="TIGR01726">
    <property type="entry name" value="HEQRo_perm_3TM"/>
    <property type="match status" value="1"/>
</dbReference>
<keyword evidence="6 9" id="KW-0812">Transmembrane</keyword>
<evidence type="ECO:0000313" key="11">
    <source>
        <dbReference type="EMBL" id="MCB5409815.1"/>
    </source>
</evidence>
<protein>
    <submittedName>
        <fullName evidence="11">ABC transporter permease subunit</fullName>
    </submittedName>
</protein>
<dbReference type="InterPro" id="IPR043429">
    <property type="entry name" value="ArtM/GltK/GlnP/TcyL/YhdX-like"/>
</dbReference>
<keyword evidence="7 9" id="KW-1133">Transmembrane helix</keyword>
<dbReference type="Pfam" id="PF00528">
    <property type="entry name" value="BPD_transp_1"/>
    <property type="match status" value="1"/>
</dbReference>
<proteinExistence type="inferred from homology"/>
<feature type="transmembrane region" description="Helical" evidence="9">
    <location>
        <begin position="58"/>
        <end position="81"/>
    </location>
</feature>
<dbReference type="PANTHER" id="PTHR30614">
    <property type="entry name" value="MEMBRANE COMPONENT OF AMINO ACID ABC TRANSPORTER"/>
    <property type="match status" value="1"/>
</dbReference>
<dbReference type="CDD" id="cd06261">
    <property type="entry name" value="TM_PBP2"/>
    <property type="match status" value="1"/>
</dbReference>
<feature type="transmembrane region" description="Helical" evidence="9">
    <location>
        <begin position="237"/>
        <end position="258"/>
    </location>
</feature>
<evidence type="ECO:0000256" key="6">
    <source>
        <dbReference type="ARBA" id="ARBA00022692"/>
    </source>
</evidence>
<dbReference type="InterPro" id="IPR010065">
    <property type="entry name" value="AA_ABC_transptr_permease_3TM"/>
</dbReference>
<reference evidence="11 12" key="1">
    <citation type="submission" date="2020-07" db="EMBL/GenBank/DDBJ databases">
        <title>Pseudogemmobacter sp. nov., isolated from poultry manure in Taiwan.</title>
        <authorList>
            <person name="Lin S.-Y."/>
            <person name="Tang Y.-S."/>
            <person name="Young C.-C."/>
        </authorList>
    </citation>
    <scope>NUCLEOTIDE SEQUENCE [LARGE SCALE GENOMIC DNA]</scope>
    <source>
        <strain evidence="11 12">CC-YST710</strain>
    </source>
</reference>
<evidence type="ECO:0000256" key="4">
    <source>
        <dbReference type="ARBA" id="ARBA00022475"/>
    </source>
</evidence>
<comment type="subcellular location">
    <subcellularLocation>
        <location evidence="1">Cell inner membrane</location>
        <topology evidence="1">Multi-pass membrane protein</topology>
    </subcellularLocation>
    <subcellularLocation>
        <location evidence="9">Cell membrane</location>
        <topology evidence="9">Multi-pass membrane protein</topology>
    </subcellularLocation>
</comment>
<feature type="domain" description="ABC transmembrane type-1" evidence="10">
    <location>
        <begin position="54"/>
        <end position="256"/>
    </location>
</feature>
<comment type="similarity">
    <text evidence="2">Belongs to the binding-protein-dependent transport system permease family. HisMQ subfamily.</text>
</comment>
<organism evidence="11 12">
    <name type="scientific">Pseudogemmobacter faecipullorum</name>
    <dbReference type="NCBI Taxonomy" id="2755041"/>
    <lineage>
        <taxon>Bacteria</taxon>
        <taxon>Pseudomonadati</taxon>
        <taxon>Pseudomonadota</taxon>
        <taxon>Alphaproteobacteria</taxon>
        <taxon>Rhodobacterales</taxon>
        <taxon>Paracoccaceae</taxon>
        <taxon>Pseudogemmobacter</taxon>
    </lineage>
</organism>
<name>A0ABS8CKW7_9RHOB</name>
<evidence type="ECO:0000256" key="5">
    <source>
        <dbReference type="ARBA" id="ARBA00022519"/>
    </source>
</evidence>
<keyword evidence="8 9" id="KW-0472">Membrane</keyword>
<dbReference type="SUPFAM" id="SSF161098">
    <property type="entry name" value="MetI-like"/>
    <property type="match status" value="1"/>
</dbReference>
<evidence type="ECO:0000259" key="10">
    <source>
        <dbReference type="PROSITE" id="PS50928"/>
    </source>
</evidence>
<evidence type="ECO:0000256" key="8">
    <source>
        <dbReference type="ARBA" id="ARBA00023136"/>
    </source>
</evidence>
<keyword evidence="5" id="KW-0997">Cell inner membrane</keyword>
<dbReference type="InterPro" id="IPR035906">
    <property type="entry name" value="MetI-like_sf"/>
</dbReference>
<evidence type="ECO:0000256" key="2">
    <source>
        <dbReference type="ARBA" id="ARBA00010072"/>
    </source>
</evidence>
<evidence type="ECO:0000313" key="12">
    <source>
        <dbReference type="Proteomes" id="UP001198571"/>
    </source>
</evidence>
<evidence type="ECO:0000256" key="1">
    <source>
        <dbReference type="ARBA" id="ARBA00004429"/>
    </source>
</evidence>
<dbReference type="EMBL" id="JACDXX010000005">
    <property type="protein sequence ID" value="MCB5409815.1"/>
    <property type="molecule type" value="Genomic_DNA"/>
</dbReference>
<evidence type="ECO:0000256" key="7">
    <source>
        <dbReference type="ARBA" id="ARBA00022989"/>
    </source>
</evidence>
<keyword evidence="4" id="KW-1003">Cell membrane</keyword>
<feature type="transmembrane region" description="Helical" evidence="9">
    <location>
        <begin position="21"/>
        <end position="38"/>
    </location>
</feature>
<feature type="transmembrane region" description="Helical" evidence="9">
    <location>
        <begin position="102"/>
        <end position="123"/>
    </location>
</feature>
<gene>
    <name evidence="11" type="ORF">H0485_07355</name>
</gene>
<keyword evidence="3 9" id="KW-0813">Transport</keyword>
<keyword evidence="12" id="KW-1185">Reference proteome</keyword>